<keyword evidence="1" id="KW-1133">Transmembrane helix</keyword>
<protein>
    <recommendedName>
        <fullName evidence="4">DUF4199 domain-containing protein</fullName>
    </recommendedName>
</protein>
<evidence type="ECO:0008006" key="4">
    <source>
        <dbReference type="Google" id="ProtNLM"/>
    </source>
</evidence>
<keyword evidence="1" id="KW-0812">Transmembrane</keyword>
<reference evidence="3" key="1">
    <citation type="submission" date="2011-06" db="EMBL/GenBank/DDBJ databases">
        <title>The complete genome of chromosome of Runella slithyformis DSM 19594.</title>
        <authorList>
            <consortium name="US DOE Joint Genome Institute (JGI-PGF)"/>
            <person name="Lucas S."/>
            <person name="Han J."/>
            <person name="Lapidus A."/>
            <person name="Bruce D."/>
            <person name="Goodwin L."/>
            <person name="Pitluck S."/>
            <person name="Peters L."/>
            <person name="Kyrpides N."/>
            <person name="Mavromatis K."/>
            <person name="Ivanova N."/>
            <person name="Ovchinnikova G."/>
            <person name="Zhang X."/>
            <person name="Misra M."/>
            <person name="Detter J.C."/>
            <person name="Tapia R."/>
            <person name="Han C."/>
            <person name="Land M."/>
            <person name="Hauser L."/>
            <person name="Markowitz V."/>
            <person name="Cheng J.-F."/>
            <person name="Hugenholtz P."/>
            <person name="Woyke T."/>
            <person name="Wu D."/>
            <person name="Tindall B."/>
            <person name="Faehrich R."/>
            <person name="Brambilla E."/>
            <person name="Klenk H.-P."/>
            <person name="Eisen J.A."/>
        </authorList>
    </citation>
    <scope>NUCLEOTIDE SEQUENCE [LARGE SCALE GENOMIC DNA]</scope>
    <source>
        <strain evidence="3">ATCC 29530 / DSM 19594 / LMG 11500 / NCIMB 11436 / LSU 4</strain>
    </source>
</reference>
<dbReference type="KEGG" id="rsi:Runsl_3849"/>
<organism evidence="2 3">
    <name type="scientific">Runella slithyformis (strain ATCC 29530 / DSM 19594 / LMG 11500 / NCIMB 11436 / LSU 4)</name>
    <dbReference type="NCBI Taxonomy" id="761193"/>
    <lineage>
        <taxon>Bacteria</taxon>
        <taxon>Pseudomonadati</taxon>
        <taxon>Bacteroidota</taxon>
        <taxon>Cytophagia</taxon>
        <taxon>Cytophagales</taxon>
        <taxon>Spirosomataceae</taxon>
        <taxon>Runella</taxon>
    </lineage>
</organism>
<sequence length="172" mass="18703">METQTTTARTALKFGIISGVAGIIFMTVLYVSGQAANTGLAWLGTVITIIVMVLAMKEFRTLNGGFMSYGQGLGIGTLMAGISGFLSAVYSYIYQEFIDTTLRQQILDKVREDLENRGMDDAQIEQAVEMTQKFSSPGITFAIGVIGSIFIGFIIALIISAIMKKDKPFEME</sequence>
<evidence type="ECO:0000256" key="1">
    <source>
        <dbReference type="SAM" id="Phobius"/>
    </source>
</evidence>
<keyword evidence="3" id="KW-1185">Reference proteome</keyword>
<reference evidence="2 3" key="2">
    <citation type="journal article" date="2012" name="Stand. Genomic Sci.">
        <title>Complete genome sequence of the aquatic bacterium Runella slithyformis type strain (LSU 4(T)).</title>
        <authorList>
            <person name="Copeland A."/>
            <person name="Zhang X."/>
            <person name="Misra M."/>
            <person name="Lapidus A."/>
            <person name="Nolan M."/>
            <person name="Lucas S."/>
            <person name="Deshpande S."/>
            <person name="Cheng J.F."/>
            <person name="Tapia R."/>
            <person name="Goodwin L.A."/>
            <person name="Pitluck S."/>
            <person name="Liolios K."/>
            <person name="Pagani I."/>
            <person name="Ivanova N."/>
            <person name="Mikhailova N."/>
            <person name="Pati A."/>
            <person name="Chen A."/>
            <person name="Palaniappan K."/>
            <person name="Land M."/>
            <person name="Hauser L."/>
            <person name="Pan C."/>
            <person name="Jeffries C.D."/>
            <person name="Detter J.C."/>
            <person name="Brambilla E.M."/>
            <person name="Rohde M."/>
            <person name="Djao O.D."/>
            <person name="Goker M."/>
            <person name="Sikorski J."/>
            <person name="Tindall B.J."/>
            <person name="Woyke T."/>
            <person name="Bristow J."/>
            <person name="Eisen J.A."/>
            <person name="Markowitz V."/>
            <person name="Hugenholtz P."/>
            <person name="Kyrpides N.C."/>
            <person name="Klenk H.P."/>
            <person name="Mavromatis K."/>
        </authorList>
    </citation>
    <scope>NUCLEOTIDE SEQUENCE [LARGE SCALE GENOMIC DNA]</scope>
    <source>
        <strain evidence="3">ATCC 29530 / DSM 19594 / LMG 11500 / NCIMB 11436 / LSU 4</strain>
    </source>
</reference>
<feature type="transmembrane region" description="Helical" evidence="1">
    <location>
        <begin position="139"/>
        <end position="163"/>
    </location>
</feature>
<gene>
    <name evidence="2" type="ordered locus">Runsl_3849</name>
</gene>
<dbReference type="Proteomes" id="UP000000493">
    <property type="component" value="Chromosome"/>
</dbReference>
<evidence type="ECO:0000313" key="3">
    <source>
        <dbReference type="Proteomes" id="UP000000493"/>
    </source>
</evidence>
<dbReference type="EMBL" id="CP002859">
    <property type="protein sequence ID" value="AEI50207.1"/>
    <property type="molecule type" value="Genomic_DNA"/>
</dbReference>
<accession>A0A7U3ZN33</accession>
<dbReference type="Pfam" id="PF13858">
    <property type="entry name" value="DUF4199"/>
    <property type="match status" value="1"/>
</dbReference>
<evidence type="ECO:0000313" key="2">
    <source>
        <dbReference type="EMBL" id="AEI50207.1"/>
    </source>
</evidence>
<name>A0A7U3ZN33_RUNSL</name>
<feature type="transmembrane region" description="Helical" evidence="1">
    <location>
        <begin position="39"/>
        <end position="56"/>
    </location>
</feature>
<dbReference type="RefSeq" id="WP_013929510.1">
    <property type="nucleotide sequence ID" value="NC_015703.1"/>
</dbReference>
<keyword evidence="1" id="KW-0472">Membrane</keyword>
<dbReference type="InterPro" id="IPR025250">
    <property type="entry name" value="DUF4199"/>
</dbReference>
<feature type="transmembrane region" description="Helical" evidence="1">
    <location>
        <begin position="68"/>
        <end position="93"/>
    </location>
</feature>
<dbReference type="AlphaFoldDB" id="A0A7U3ZN33"/>
<proteinExistence type="predicted"/>
<feature type="transmembrane region" description="Helical" evidence="1">
    <location>
        <begin position="12"/>
        <end position="33"/>
    </location>
</feature>